<name>A0A4V1C5X7_PYROR</name>
<dbReference type="AlphaFoldDB" id="A0A4V1C5X7"/>
<evidence type="ECO:0000256" key="5">
    <source>
        <dbReference type="SAM" id="MobiDB-lite"/>
    </source>
</evidence>
<evidence type="ECO:0000256" key="6">
    <source>
        <dbReference type="SAM" id="Phobius"/>
    </source>
</evidence>
<evidence type="ECO:0000313" key="8">
    <source>
        <dbReference type="Proteomes" id="UP000294847"/>
    </source>
</evidence>
<keyword evidence="4 6" id="KW-0472">Membrane</keyword>
<gene>
    <name evidence="7" type="ORF">PoMZ_02863</name>
</gene>
<feature type="transmembrane region" description="Helical" evidence="6">
    <location>
        <begin position="53"/>
        <end position="75"/>
    </location>
</feature>
<dbReference type="InterPro" id="IPR007300">
    <property type="entry name" value="CidB/LrgB"/>
</dbReference>
<comment type="subcellular location">
    <subcellularLocation>
        <location evidence="1">Membrane</location>
        <topology evidence="1">Multi-pass membrane protein</topology>
    </subcellularLocation>
</comment>
<sequence length="775" mass="81742">MAGADAACDDKSAGVMERLFPAGLRAQYWDGALAIFLLFMMQVVIYTLSFVSIFLQGFSAAIMGMMLLAVTIGLVDWAVRRFRGSEAVDGFYHKHLKGPTDLLNKHMSVGFTVPFVQIFRNKPASALEIGLITAMFVLMGVLAPVLVYYLSYGIHTCSLRLGLGRNKSKKTRNSTGQRSTDRPRLRNVQNNSTSLSTSLLLPCAVNPVERIPMKRFSDQSTLMGSSTLTVTGNSSGGQSQSTLFSNKPKMGQELSSINSDAKSCKVVGWILHNICLVICILSIPISIGMAASTGITVFADTSVLLGSWMTILALQAAARKSAWLKTMPRRRTALVVGLNPVLVTAGVMIAYVQAKHAILGSSVLAVLDTFQSGLTFAGFLMERTVHDAVFSHMAADVPFGVLASSRSRTGVAGDASSAPCMGAGDVALTILESGLVAWGLKLFEYRRALVSHAGLVVLVTCTIAAALTVVSGPLLAHAAGLAGPQSIAFAVRSVTLALGTPVMIKLGGDVGVNAAMVVFNGIVFQMAMGLGLVGWIIATVERCWTWTVASIAIITPRGKEAAQLDLELGNESSELTPSLNRFAQRPSEGTRAAESGDSNISPPSPPSPPRTAFARLEQDCPYLIEGSNCPDEQCQCPQHHKRHPSTASSSSAMMLETTANIHSAHRPGAKCLPSSSSARRPTCAAQASSSTVDTKNGAAAKEDPEDARTVAMGVTVGVNAAAMGTSYLYEQGSRAAPYSALAMTLFGVMSVIFTSITPLTAWLLTQVGLAAAANP</sequence>
<dbReference type="Pfam" id="PF04172">
    <property type="entry name" value="LrgB"/>
    <property type="match status" value="2"/>
</dbReference>
<proteinExistence type="predicted"/>
<feature type="transmembrane region" description="Helical" evidence="6">
    <location>
        <begin position="741"/>
        <end position="765"/>
    </location>
</feature>
<evidence type="ECO:0000256" key="2">
    <source>
        <dbReference type="ARBA" id="ARBA00022692"/>
    </source>
</evidence>
<dbReference type="Proteomes" id="UP000294847">
    <property type="component" value="Chromosome 3"/>
</dbReference>
<feature type="region of interest" description="Disordered" evidence="5">
    <location>
        <begin position="575"/>
        <end position="613"/>
    </location>
</feature>
<evidence type="ECO:0000256" key="3">
    <source>
        <dbReference type="ARBA" id="ARBA00022989"/>
    </source>
</evidence>
<feature type="transmembrane region" description="Helical" evidence="6">
    <location>
        <begin position="26"/>
        <end position="46"/>
    </location>
</feature>
<feature type="transmembrane region" description="Helical" evidence="6">
    <location>
        <begin position="334"/>
        <end position="352"/>
    </location>
</feature>
<feature type="transmembrane region" description="Helical" evidence="6">
    <location>
        <begin position="358"/>
        <end position="381"/>
    </location>
</feature>
<feature type="transmembrane region" description="Helical" evidence="6">
    <location>
        <begin position="266"/>
        <end position="287"/>
    </location>
</feature>
<dbReference type="EMBL" id="CP034206">
    <property type="protein sequence ID" value="QBZ57925.1"/>
    <property type="molecule type" value="Genomic_DNA"/>
</dbReference>
<evidence type="ECO:0000256" key="1">
    <source>
        <dbReference type="ARBA" id="ARBA00004141"/>
    </source>
</evidence>
<dbReference type="GO" id="GO:0016020">
    <property type="term" value="C:membrane"/>
    <property type="evidence" value="ECO:0007669"/>
    <property type="project" value="UniProtKB-SubCell"/>
</dbReference>
<feature type="transmembrane region" description="Helical" evidence="6">
    <location>
        <begin position="129"/>
        <end position="150"/>
    </location>
</feature>
<keyword evidence="3 6" id="KW-1133">Transmembrane helix</keyword>
<feature type="compositionally biased region" description="Polar residues" evidence="5">
    <location>
        <begin position="673"/>
        <end position="694"/>
    </location>
</feature>
<feature type="transmembrane region" description="Helical" evidence="6">
    <location>
        <begin position="449"/>
        <end position="475"/>
    </location>
</feature>
<organism evidence="7 8">
    <name type="scientific">Pyricularia oryzae</name>
    <name type="common">Rice blast fungus</name>
    <name type="synonym">Magnaporthe oryzae</name>
    <dbReference type="NCBI Taxonomy" id="318829"/>
    <lineage>
        <taxon>Eukaryota</taxon>
        <taxon>Fungi</taxon>
        <taxon>Dikarya</taxon>
        <taxon>Ascomycota</taxon>
        <taxon>Pezizomycotina</taxon>
        <taxon>Sordariomycetes</taxon>
        <taxon>Sordariomycetidae</taxon>
        <taxon>Magnaporthales</taxon>
        <taxon>Pyriculariaceae</taxon>
        <taxon>Pyricularia</taxon>
    </lineage>
</organism>
<protein>
    <submittedName>
        <fullName evidence="7">Uncharacterized protein</fullName>
    </submittedName>
</protein>
<feature type="transmembrane region" description="Helical" evidence="6">
    <location>
        <begin position="516"/>
        <end position="538"/>
    </location>
</feature>
<dbReference type="PANTHER" id="PTHR30249">
    <property type="entry name" value="PUTATIVE SEROTONIN TRANSPORTER"/>
    <property type="match status" value="1"/>
</dbReference>
<dbReference type="PANTHER" id="PTHR30249:SF0">
    <property type="entry name" value="PLASTIDAL GLYCOLATE_GLYCERATE TRANSLOCATOR 1, CHLOROPLASTIC"/>
    <property type="match status" value="1"/>
</dbReference>
<feature type="region of interest" description="Disordered" evidence="5">
    <location>
        <begin position="166"/>
        <end position="188"/>
    </location>
</feature>
<feature type="transmembrane region" description="Helical" evidence="6">
    <location>
        <begin position="293"/>
        <end position="314"/>
    </location>
</feature>
<accession>A0A4V1C5X7</accession>
<evidence type="ECO:0000313" key="7">
    <source>
        <dbReference type="EMBL" id="QBZ57925.1"/>
    </source>
</evidence>
<feature type="region of interest" description="Disordered" evidence="5">
    <location>
        <begin position="663"/>
        <end position="705"/>
    </location>
</feature>
<reference evidence="7 8" key="1">
    <citation type="journal article" date="2019" name="Mol. Biol. Evol.">
        <title>Blast fungal genomes show frequent chromosomal changes, gene gains and losses, and effector gene turnover.</title>
        <authorList>
            <person name="Gomez Luciano L.B."/>
            <person name="Jason Tsai I."/>
            <person name="Chuma I."/>
            <person name="Tosa Y."/>
            <person name="Chen Y.H."/>
            <person name="Li J.Y."/>
            <person name="Li M.Y."/>
            <person name="Jade Lu M.Y."/>
            <person name="Nakayashiki H."/>
            <person name="Li W.H."/>
        </authorList>
    </citation>
    <scope>NUCLEOTIDE SEQUENCE [LARGE SCALE GENOMIC DNA]</scope>
    <source>
        <strain evidence="7">MZ5-1-6</strain>
    </source>
</reference>
<evidence type="ECO:0000256" key="4">
    <source>
        <dbReference type="ARBA" id="ARBA00023136"/>
    </source>
</evidence>
<keyword evidence="2 6" id="KW-0812">Transmembrane</keyword>